<sequence length="230" mass="24257">MAEAVDIERDEEADGIVNERQCIVSRARLAPEAMIRFVRAPDGRVVPDLRRRLPGRGANVENRRAAVETAVKRRLFGRALKAEVRADETLADEVDRLLAQSALGSMGLARKAGQVVSGAAKVEAAVRSGKALVLVQASDGAPDGLRKMDGARRAAANGDADAAIPRFRLFESAEMSLAIGGVNVIHAAILAGSAGLACLKRLEALAIYRGDSPDDVDDGRGPTPAQETEA</sequence>
<name>A0ACD4NQL3_9HYPH</name>
<evidence type="ECO:0000313" key="1">
    <source>
        <dbReference type="EMBL" id="WAJ29043.1"/>
    </source>
</evidence>
<gene>
    <name evidence="1" type="ORF">OXU80_01985</name>
</gene>
<protein>
    <submittedName>
        <fullName evidence="1">RNA-binding protein</fullName>
    </submittedName>
</protein>
<dbReference type="Proteomes" id="UP001163223">
    <property type="component" value="Chromosome"/>
</dbReference>
<organism evidence="1 2">
    <name type="scientific">Antarcticirhabdus aurantiaca</name>
    <dbReference type="NCBI Taxonomy" id="2606717"/>
    <lineage>
        <taxon>Bacteria</taxon>
        <taxon>Pseudomonadati</taxon>
        <taxon>Pseudomonadota</taxon>
        <taxon>Alphaproteobacteria</taxon>
        <taxon>Hyphomicrobiales</taxon>
        <taxon>Aurantimonadaceae</taxon>
        <taxon>Antarcticirhabdus</taxon>
    </lineage>
</organism>
<reference evidence="1" key="1">
    <citation type="submission" date="2022-11" db="EMBL/GenBank/DDBJ databases">
        <title>beta-Carotene-producing bacterium, Jeongeuplla avenae sp. nov., alleviates the salt stress of Arabidopsis seedlings.</title>
        <authorList>
            <person name="Jiang L."/>
            <person name="Lee J."/>
        </authorList>
    </citation>
    <scope>NUCLEOTIDE SEQUENCE</scope>
    <source>
        <strain evidence="1">DY_R2A_6</strain>
    </source>
</reference>
<dbReference type="EMBL" id="CP113520">
    <property type="protein sequence ID" value="WAJ29043.1"/>
    <property type="molecule type" value="Genomic_DNA"/>
</dbReference>
<keyword evidence="2" id="KW-1185">Reference proteome</keyword>
<evidence type="ECO:0000313" key="2">
    <source>
        <dbReference type="Proteomes" id="UP001163223"/>
    </source>
</evidence>
<proteinExistence type="predicted"/>
<accession>A0ACD4NQL3</accession>